<protein>
    <submittedName>
        <fullName evidence="2">Putative secreted protein</fullName>
    </submittedName>
</protein>
<keyword evidence="1" id="KW-0812">Transmembrane</keyword>
<accession>A0A6B0UVL7</accession>
<keyword evidence="1" id="KW-1133">Transmembrane helix</keyword>
<proteinExistence type="predicted"/>
<reference evidence="2" key="1">
    <citation type="submission" date="2019-12" db="EMBL/GenBank/DDBJ databases">
        <title>An insight into the sialome of adult female Ixodes ricinus ticks feeding for 6 days.</title>
        <authorList>
            <person name="Perner J."/>
            <person name="Ribeiro J.M.C."/>
        </authorList>
    </citation>
    <scope>NUCLEOTIDE SEQUENCE</scope>
    <source>
        <strain evidence="2">Semi-engorged</strain>
        <tissue evidence="2">Salivary glands</tissue>
    </source>
</reference>
<feature type="transmembrane region" description="Helical" evidence="1">
    <location>
        <begin position="108"/>
        <end position="129"/>
    </location>
</feature>
<dbReference type="AlphaFoldDB" id="A0A6B0UVL7"/>
<evidence type="ECO:0000313" key="2">
    <source>
        <dbReference type="EMBL" id="MXU93544.1"/>
    </source>
</evidence>
<name>A0A6B0UVL7_IXORI</name>
<organism evidence="2">
    <name type="scientific">Ixodes ricinus</name>
    <name type="common">Common tick</name>
    <name type="synonym">Acarus ricinus</name>
    <dbReference type="NCBI Taxonomy" id="34613"/>
    <lineage>
        <taxon>Eukaryota</taxon>
        <taxon>Metazoa</taxon>
        <taxon>Ecdysozoa</taxon>
        <taxon>Arthropoda</taxon>
        <taxon>Chelicerata</taxon>
        <taxon>Arachnida</taxon>
        <taxon>Acari</taxon>
        <taxon>Parasitiformes</taxon>
        <taxon>Ixodida</taxon>
        <taxon>Ixodoidea</taxon>
        <taxon>Ixodidae</taxon>
        <taxon>Ixodinae</taxon>
        <taxon>Ixodes</taxon>
    </lineage>
</organism>
<dbReference type="EMBL" id="GIFC01011461">
    <property type="protein sequence ID" value="MXU93544.1"/>
    <property type="molecule type" value="Transcribed_RNA"/>
</dbReference>
<keyword evidence="1" id="KW-0472">Membrane</keyword>
<evidence type="ECO:0000256" key="1">
    <source>
        <dbReference type="SAM" id="Phobius"/>
    </source>
</evidence>
<sequence length="147" mass="17182">MSGIDVLRYFFFFCVFRLYFACQLGKHVPLDCSFFFFFRILDSYILHAILGTSCRRSGVAWFRSNRHLSSSDNFALHCSSYVFHQLEAASICYGTSQPNAVLYTTKLVHFKLILICAVWFLFTCSGYIYMYHLTEALQNVSCHWHFS</sequence>